<dbReference type="Proteomes" id="UP000239649">
    <property type="component" value="Unassembled WGS sequence"/>
</dbReference>
<proteinExistence type="predicted"/>
<dbReference type="AlphaFoldDB" id="A0A2P6VGE1"/>
<dbReference type="PANTHER" id="PTHR31126">
    <property type="entry name" value="TYROSINE-PROTEIN PHOSPHATASE"/>
    <property type="match status" value="1"/>
</dbReference>
<evidence type="ECO:0000259" key="2">
    <source>
        <dbReference type="PROSITE" id="PS50056"/>
    </source>
</evidence>
<dbReference type="EMBL" id="LHPF02000008">
    <property type="protein sequence ID" value="PSC73159.1"/>
    <property type="molecule type" value="Genomic_DNA"/>
</dbReference>
<accession>A0A2P6VGE1</accession>
<dbReference type="OrthoDB" id="6375174at2759"/>
<dbReference type="PANTHER" id="PTHR31126:SF1">
    <property type="entry name" value="TYROSINE SPECIFIC PROTEIN PHOSPHATASES DOMAIN-CONTAINING PROTEIN"/>
    <property type="match status" value="1"/>
</dbReference>
<dbReference type="InterPro" id="IPR016130">
    <property type="entry name" value="Tyr_Pase_AS"/>
</dbReference>
<dbReference type="PROSITE" id="PS50056">
    <property type="entry name" value="TYR_PHOSPHATASE_2"/>
    <property type="match status" value="1"/>
</dbReference>
<reference evidence="3 4" key="1">
    <citation type="journal article" date="2018" name="Plant J.">
        <title>Genome sequences of Chlorella sorokiniana UTEX 1602 and Micractinium conductrix SAG 241.80: implications to maltose excretion by a green alga.</title>
        <authorList>
            <person name="Arriola M.B."/>
            <person name="Velmurugan N."/>
            <person name="Zhang Y."/>
            <person name="Plunkett M.H."/>
            <person name="Hondzo H."/>
            <person name="Barney B.M."/>
        </authorList>
    </citation>
    <scope>NUCLEOTIDE SEQUENCE [LARGE SCALE GENOMIC DNA]</scope>
    <source>
        <strain evidence="3 4">SAG 241.80</strain>
    </source>
</reference>
<comment type="caution">
    <text evidence="3">The sequence shown here is derived from an EMBL/GenBank/DDBJ whole genome shotgun (WGS) entry which is preliminary data.</text>
</comment>
<gene>
    <name evidence="3" type="ORF">C2E20_3637</name>
</gene>
<name>A0A2P6VGE1_9CHLO</name>
<protein>
    <submittedName>
        <fullName evidence="3">Tyrosine serine phosphatase</fullName>
    </submittedName>
</protein>
<evidence type="ECO:0000256" key="1">
    <source>
        <dbReference type="SAM" id="MobiDB-lite"/>
    </source>
</evidence>
<dbReference type="InterPro" id="IPR029021">
    <property type="entry name" value="Prot-tyrosine_phosphatase-like"/>
</dbReference>
<dbReference type="SUPFAM" id="SSF52799">
    <property type="entry name" value="(Phosphotyrosine protein) phosphatases II"/>
    <property type="match status" value="1"/>
</dbReference>
<evidence type="ECO:0000313" key="3">
    <source>
        <dbReference type="EMBL" id="PSC73159.1"/>
    </source>
</evidence>
<dbReference type="Gene3D" id="3.90.190.10">
    <property type="entry name" value="Protein tyrosine phosphatase superfamily"/>
    <property type="match status" value="1"/>
</dbReference>
<dbReference type="InterPro" id="IPR000387">
    <property type="entry name" value="Tyr_Pase_dom"/>
</dbReference>
<organism evidence="3 4">
    <name type="scientific">Micractinium conductrix</name>
    <dbReference type="NCBI Taxonomy" id="554055"/>
    <lineage>
        <taxon>Eukaryota</taxon>
        <taxon>Viridiplantae</taxon>
        <taxon>Chlorophyta</taxon>
        <taxon>core chlorophytes</taxon>
        <taxon>Trebouxiophyceae</taxon>
        <taxon>Chlorellales</taxon>
        <taxon>Chlorellaceae</taxon>
        <taxon>Chlorella clade</taxon>
        <taxon>Micractinium</taxon>
    </lineage>
</organism>
<feature type="domain" description="Tyrosine specific protein phosphatases" evidence="2">
    <location>
        <begin position="236"/>
        <end position="310"/>
    </location>
</feature>
<sequence length="378" mass="40361">MAAAGVANGQPTAVQPAADASKGSEQPYHETGAALLADEPAAPSVSDAAARAVEKAAGANFRDLSSVSPSIILSGRVYRSSQVVSVRELAGLGVSAILDLRQPPVGCKLEQDNLWGALRRGVRRGINWLASWVDGDRYEQWREHGGPLAPPPPCHRCTETTCGAYGIPARVYHVDLLPTGVSLRILWELPRGLQARVLWAAARRKHPEPIVAGAVADPQVMGYLKLYILLLERASRRLADAVRLAADPDNLPLLVHCIHGKDRTGLVAMLLLLLCGVERGAVVRDYALSEALLREGREKRQLLGLPEHLTTDQIIASAAAVMDSTINHLEGRYGSARNYLKAIGLTDAELTAIVRNLTAADAPLPAAVERAARACGAD</sequence>
<dbReference type="GO" id="GO:0004721">
    <property type="term" value="F:phosphoprotein phosphatase activity"/>
    <property type="evidence" value="ECO:0007669"/>
    <property type="project" value="InterPro"/>
</dbReference>
<feature type="region of interest" description="Disordered" evidence="1">
    <location>
        <begin position="1"/>
        <end position="40"/>
    </location>
</feature>
<dbReference type="PROSITE" id="PS00383">
    <property type="entry name" value="TYR_PHOSPHATASE_1"/>
    <property type="match status" value="1"/>
</dbReference>
<keyword evidence="4" id="KW-1185">Reference proteome</keyword>
<dbReference type="Pfam" id="PF13350">
    <property type="entry name" value="Y_phosphatase3"/>
    <property type="match status" value="1"/>
</dbReference>
<dbReference type="STRING" id="554055.A0A2P6VGE1"/>
<evidence type="ECO:0000313" key="4">
    <source>
        <dbReference type="Proteomes" id="UP000239649"/>
    </source>
</evidence>
<dbReference type="InterPro" id="IPR026893">
    <property type="entry name" value="Tyr/Ser_Pase_IphP-type"/>
</dbReference>